<name>A0A0F9G345_9ZZZZ</name>
<feature type="region of interest" description="Disordered" evidence="4">
    <location>
        <begin position="158"/>
        <end position="193"/>
    </location>
</feature>
<comment type="caution">
    <text evidence="5">The sequence shown here is derived from an EMBL/GenBank/DDBJ whole genome shotgun (WGS) entry which is preliminary data.</text>
</comment>
<dbReference type="Gene3D" id="3.30.390.80">
    <property type="entry name" value="DNA repair protein Rad52/59/22"/>
    <property type="match status" value="1"/>
</dbReference>
<proteinExistence type="inferred from homology"/>
<accession>A0A0F9G345</accession>
<evidence type="ECO:0000256" key="3">
    <source>
        <dbReference type="ARBA" id="ARBA00023204"/>
    </source>
</evidence>
<dbReference type="InterPro" id="IPR042525">
    <property type="entry name" value="Rad52_Rad59_Rad22_sf"/>
</dbReference>
<evidence type="ECO:0000256" key="2">
    <source>
        <dbReference type="ARBA" id="ARBA00022763"/>
    </source>
</evidence>
<dbReference type="GO" id="GO:0006302">
    <property type="term" value="P:double-strand break repair"/>
    <property type="evidence" value="ECO:0007669"/>
    <property type="project" value="UniProtKB-ARBA"/>
</dbReference>
<evidence type="ECO:0000313" key="5">
    <source>
        <dbReference type="EMBL" id="KKL93139.1"/>
    </source>
</evidence>
<keyword evidence="2" id="KW-0227">DNA damage</keyword>
<comment type="similarity">
    <text evidence="1">Belongs to the RAD52 family.</text>
</comment>
<organism evidence="5">
    <name type="scientific">marine sediment metagenome</name>
    <dbReference type="NCBI Taxonomy" id="412755"/>
    <lineage>
        <taxon>unclassified sequences</taxon>
        <taxon>metagenomes</taxon>
        <taxon>ecological metagenomes</taxon>
    </lineage>
</organism>
<dbReference type="InterPro" id="IPR041247">
    <property type="entry name" value="Rad52_fam"/>
</dbReference>
<reference evidence="5" key="1">
    <citation type="journal article" date="2015" name="Nature">
        <title>Complex archaea that bridge the gap between prokaryotes and eukaryotes.</title>
        <authorList>
            <person name="Spang A."/>
            <person name="Saw J.H."/>
            <person name="Jorgensen S.L."/>
            <person name="Zaremba-Niedzwiedzka K."/>
            <person name="Martijn J."/>
            <person name="Lind A.E."/>
            <person name="van Eijk R."/>
            <person name="Schleper C."/>
            <person name="Guy L."/>
            <person name="Ettema T.J."/>
        </authorList>
    </citation>
    <scope>NUCLEOTIDE SEQUENCE</scope>
</reference>
<dbReference type="AlphaFoldDB" id="A0A0F9G345"/>
<evidence type="ECO:0000256" key="1">
    <source>
        <dbReference type="ARBA" id="ARBA00006638"/>
    </source>
</evidence>
<evidence type="ECO:0008006" key="6">
    <source>
        <dbReference type="Google" id="ProtNLM"/>
    </source>
</evidence>
<dbReference type="EMBL" id="LAZR01019273">
    <property type="protein sequence ID" value="KKL93139.1"/>
    <property type="molecule type" value="Genomic_DNA"/>
</dbReference>
<evidence type="ECO:0000256" key="4">
    <source>
        <dbReference type="SAM" id="MobiDB-lite"/>
    </source>
</evidence>
<keyword evidence="3" id="KW-0234">DNA repair</keyword>
<sequence>MMSEQPVDAYELLSAPMPREAIQRTKSQETKKGYDTTGIGYQFVVNRFNEALGPENWAFSWLIQREAEGEFASGRPRWEICVRISIKISVNGNWLEPRSCVGGHVSTTYDDALKGAITNGFKKAAAFWGVAREAYEGTIDPDSVSQEEGAISPVAQDTVEEAVSPPPRPPPQPQPAAQAPTTDEPKVSEGDKSTQVKLAAWCEVHFPNDIDKQKRLIKAVGSFRNKDGEVVEGPDSIKNLKGKWLKATWGKASKIDDTGDAERLVAYAVYDDWKASLEGGDDVPM</sequence>
<gene>
    <name evidence="5" type="ORF">LCGC14_1877660</name>
</gene>
<feature type="compositionally biased region" description="Pro residues" evidence="4">
    <location>
        <begin position="164"/>
        <end position="174"/>
    </location>
</feature>
<dbReference type="Pfam" id="PF04098">
    <property type="entry name" value="Rad52_Rad22"/>
    <property type="match status" value="1"/>
</dbReference>
<dbReference type="GO" id="GO:0006310">
    <property type="term" value="P:DNA recombination"/>
    <property type="evidence" value="ECO:0007669"/>
    <property type="project" value="UniProtKB-ARBA"/>
</dbReference>
<feature type="compositionally biased region" description="Basic and acidic residues" evidence="4">
    <location>
        <begin position="183"/>
        <end position="193"/>
    </location>
</feature>
<protein>
    <recommendedName>
        <fullName evidence="6">Rad52/22 double-strand break repair protein</fullName>
    </recommendedName>
</protein>